<feature type="transmembrane region" description="Helical" evidence="5">
    <location>
        <begin position="290"/>
        <end position="310"/>
    </location>
</feature>
<dbReference type="InterPro" id="IPR017452">
    <property type="entry name" value="GPCR_Rhodpsn_7TM"/>
</dbReference>
<gene>
    <name evidence="7" type="ORF">QR680_003727</name>
</gene>
<dbReference type="AlphaFoldDB" id="A0AA39LSU1"/>
<evidence type="ECO:0000256" key="1">
    <source>
        <dbReference type="ARBA" id="ARBA00004370"/>
    </source>
</evidence>
<evidence type="ECO:0000259" key="6">
    <source>
        <dbReference type="PROSITE" id="PS50262"/>
    </source>
</evidence>
<dbReference type="Gene3D" id="1.20.1070.10">
    <property type="entry name" value="Rhodopsin 7-helix transmembrane proteins"/>
    <property type="match status" value="1"/>
</dbReference>
<reference evidence="7" key="1">
    <citation type="submission" date="2023-06" db="EMBL/GenBank/DDBJ databases">
        <title>Genomic analysis of the entomopathogenic nematode Steinernema hermaphroditum.</title>
        <authorList>
            <person name="Schwarz E.M."/>
            <person name="Heppert J.K."/>
            <person name="Baniya A."/>
            <person name="Schwartz H.T."/>
            <person name="Tan C.-H."/>
            <person name="Antoshechkin I."/>
            <person name="Sternberg P.W."/>
            <person name="Goodrich-Blair H."/>
            <person name="Dillman A.R."/>
        </authorList>
    </citation>
    <scope>NUCLEOTIDE SEQUENCE</scope>
    <source>
        <strain evidence="7">PS9179</strain>
        <tissue evidence="7">Whole animal</tissue>
    </source>
</reference>
<evidence type="ECO:0000313" key="8">
    <source>
        <dbReference type="Proteomes" id="UP001175271"/>
    </source>
</evidence>
<keyword evidence="2 5" id="KW-0812">Transmembrane</keyword>
<feature type="transmembrane region" description="Helical" evidence="5">
    <location>
        <begin position="133"/>
        <end position="155"/>
    </location>
</feature>
<evidence type="ECO:0000256" key="5">
    <source>
        <dbReference type="SAM" id="Phobius"/>
    </source>
</evidence>
<comment type="caution">
    <text evidence="7">The sequence shown here is derived from an EMBL/GenBank/DDBJ whole genome shotgun (WGS) entry which is preliminary data.</text>
</comment>
<name>A0AA39LSU1_9BILA</name>
<feature type="transmembrane region" description="Helical" evidence="5">
    <location>
        <begin position="167"/>
        <end position="191"/>
    </location>
</feature>
<comment type="subcellular location">
    <subcellularLocation>
        <location evidence="1">Membrane</location>
    </subcellularLocation>
</comment>
<sequence>MIPQQPATVVVDASSLLSKLATASLSLPVPNMKTRTNRMFIASIMVTPQINIIMGFIYIFFSGMFIMVNAILLMITVRDSKYKSGTYRIIKNICVACIMQLIPFFVGGFMTLADSTFNYYLDRILGAIVESGWFLYISLAMALAVDRLLVFVTIVPSKYVYIINWTLLVGSWLFWLSTFIILLIPCFGYTYDGVNGHFVWVHNECQLALIMMETEMYLDFVFFFIDLVIYFVVFLHLIKIKLRMTHNTASFFVEIRIFIVAIISFVYESLFIIWSFWIPGFLSDPRAMDMVTNLMWIVDSGLFATVTLMINVSLRNKVKSVFVVKSHKMTTKVGVVTRASRQS</sequence>
<keyword evidence="8" id="KW-1185">Reference proteome</keyword>
<dbReference type="PROSITE" id="PS50262">
    <property type="entry name" value="G_PROTEIN_RECEP_F1_2"/>
    <property type="match status" value="1"/>
</dbReference>
<accession>A0AA39LSU1</accession>
<keyword evidence="3 5" id="KW-1133">Transmembrane helix</keyword>
<evidence type="ECO:0000313" key="7">
    <source>
        <dbReference type="EMBL" id="KAK0408019.1"/>
    </source>
</evidence>
<dbReference type="SUPFAM" id="SSF81321">
    <property type="entry name" value="Family A G protein-coupled receptor-like"/>
    <property type="match status" value="1"/>
</dbReference>
<evidence type="ECO:0000256" key="2">
    <source>
        <dbReference type="ARBA" id="ARBA00022692"/>
    </source>
</evidence>
<protein>
    <recommendedName>
        <fullName evidence="6">G-protein coupled receptors family 1 profile domain-containing protein</fullName>
    </recommendedName>
</protein>
<feature type="transmembrane region" description="Helical" evidence="5">
    <location>
        <begin position="50"/>
        <end position="77"/>
    </location>
</feature>
<evidence type="ECO:0000256" key="3">
    <source>
        <dbReference type="ARBA" id="ARBA00022989"/>
    </source>
</evidence>
<organism evidence="7 8">
    <name type="scientific">Steinernema hermaphroditum</name>
    <dbReference type="NCBI Taxonomy" id="289476"/>
    <lineage>
        <taxon>Eukaryota</taxon>
        <taxon>Metazoa</taxon>
        <taxon>Ecdysozoa</taxon>
        <taxon>Nematoda</taxon>
        <taxon>Chromadorea</taxon>
        <taxon>Rhabditida</taxon>
        <taxon>Tylenchina</taxon>
        <taxon>Panagrolaimomorpha</taxon>
        <taxon>Strongyloidoidea</taxon>
        <taxon>Steinernematidae</taxon>
        <taxon>Steinernema</taxon>
    </lineage>
</organism>
<feature type="domain" description="G-protein coupled receptors family 1 profile" evidence="6">
    <location>
        <begin position="68"/>
        <end position="266"/>
    </location>
</feature>
<dbReference type="EMBL" id="JAUCMV010000003">
    <property type="protein sequence ID" value="KAK0408019.1"/>
    <property type="molecule type" value="Genomic_DNA"/>
</dbReference>
<proteinExistence type="predicted"/>
<dbReference type="GO" id="GO:0016020">
    <property type="term" value="C:membrane"/>
    <property type="evidence" value="ECO:0007669"/>
    <property type="project" value="UniProtKB-SubCell"/>
</dbReference>
<dbReference type="Proteomes" id="UP001175271">
    <property type="component" value="Unassembled WGS sequence"/>
</dbReference>
<evidence type="ECO:0000256" key="4">
    <source>
        <dbReference type="ARBA" id="ARBA00023136"/>
    </source>
</evidence>
<keyword evidence="4 5" id="KW-0472">Membrane</keyword>
<feature type="transmembrane region" description="Helical" evidence="5">
    <location>
        <begin position="257"/>
        <end position="278"/>
    </location>
</feature>
<feature type="transmembrane region" description="Helical" evidence="5">
    <location>
        <begin position="89"/>
        <end position="113"/>
    </location>
</feature>
<feature type="transmembrane region" description="Helical" evidence="5">
    <location>
        <begin position="216"/>
        <end position="237"/>
    </location>
</feature>